<proteinExistence type="inferred from homology"/>
<dbReference type="PANTHER" id="PTHR42734">
    <property type="entry name" value="METAL TRANSPORT SYSTEM ATP-BINDING PROTEIN TM_0124-RELATED"/>
    <property type="match status" value="1"/>
</dbReference>
<dbReference type="InterPro" id="IPR027417">
    <property type="entry name" value="P-loop_NTPase"/>
</dbReference>
<evidence type="ECO:0000313" key="6">
    <source>
        <dbReference type="EMBL" id="CAB4577711.1"/>
    </source>
</evidence>
<dbReference type="PANTHER" id="PTHR42734:SF17">
    <property type="entry name" value="METAL TRANSPORT SYSTEM ATP-BINDING PROTEIN TM_0124-RELATED"/>
    <property type="match status" value="1"/>
</dbReference>
<dbReference type="Gene3D" id="3.40.50.300">
    <property type="entry name" value="P-loop containing nucleotide triphosphate hydrolases"/>
    <property type="match status" value="1"/>
</dbReference>
<dbReference type="InterPro" id="IPR050153">
    <property type="entry name" value="Metal_Ion_Import_ABC"/>
</dbReference>
<dbReference type="AlphaFoldDB" id="A0A6J6EMG0"/>
<evidence type="ECO:0000259" key="5">
    <source>
        <dbReference type="PROSITE" id="PS50893"/>
    </source>
</evidence>
<reference evidence="6" key="1">
    <citation type="submission" date="2020-05" db="EMBL/GenBank/DDBJ databases">
        <authorList>
            <person name="Chiriac C."/>
            <person name="Salcher M."/>
            <person name="Ghai R."/>
            <person name="Kavagutti S V."/>
        </authorList>
    </citation>
    <scope>NUCLEOTIDE SEQUENCE</scope>
</reference>
<gene>
    <name evidence="6" type="ORF">UFOPK1693_01116</name>
</gene>
<keyword evidence="3" id="KW-0547">Nucleotide-binding</keyword>
<dbReference type="InterPro" id="IPR003593">
    <property type="entry name" value="AAA+_ATPase"/>
</dbReference>
<accession>A0A6J6EMG0</accession>
<dbReference type="EMBL" id="CAEZTO010000034">
    <property type="protein sequence ID" value="CAB4577711.1"/>
    <property type="molecule type" value="Genomic_DNA"/>
</dbReference>
<evidence type="ECO:0000256" key="4">
    <source>
        <dbReference type="ARBA" id="ARBA00022840"/>
    </source>
</evidence>
<evidence type="ECO:0000256" key="1">
    <source>
        <dbReference type="ARBA" id="ARBA00005417"/>
    </source>
</evidence>
<dbReference type="PROSITE" id="PS00211">
    <property type="entry name" value="ABC_TRANSPORTER_1"/>
    <property type="match status" value="1"/>
</dbReference>
<name>A0A6J6EMG0_9ZZZZ</name>
<dbReference type="SUPFAM" id="SSF52540">
    <property type="entry name" value="P-loop containing nucleoside triphosphate hydrolases"/>
    <property type="match status" value="1"/>
</dbReference>
<dbReference type="GO" id="GO:0016887">
    <property type="term" value="F:ATP hydrolysis activity"/>
    <property type="evidence" value="ECO:0007669"/>
    <property type="project" value="InterPro"/>
</dbReference>
<dbReference type="SMART" id="SM00382">
    <property type="entry name" value="AAA"/>
    <property type="match status" value="1"/>
</dbReference>
<dbReference type="PROSITE" id="PS50893">
    <property type="entry name" value="ABC_TRANSPORTER_2"/>
    <property type="match status" value="1"/>
</dbReference>
<protein>
    <submittedName>
        <fullName evidence="6">Unannotated protein</fullName>
    </submittedName>
</protein>
<dbReference type="Pfam" id="PF00005">
    <property type="entry name" value="ABC_tran"/>
    <property type="match status" value="1"/>
</dbReference>
<comment type="similarity">
    <text evidence="1">Belongs to the ABC transporter superfamily.</text>
</comment>
<evidence type="ECO:0000256" key="2">
    <source>
        <dbReference type="ARBA" id="ARBA00022448"/>
    </source>
</evidence>
<feature type="domain" description="ABC transporter" evidence="5">
    <location>
        <begin position="19"/>
        <end position="251"/>
    </location>
</feature>
<organism evidence="6">
    <name type="scientific">freshwater metagenome</name>
    <dbReference type="NCBI Taxonomy" id="449393"/>
    <lineage>
        <taxon>unclassified sequences</taxon>
        <taxon>metagenomes</taxon>
        <taxon>ecological metagenomes</taxon>
    </lineage>
</organism>
<evidence type="ECO:0000256" key="3">
    <source>
        <dbReference type="ARBA" id="ARBA00022741"/>
    </source>
</evidence>
<sequence length="277" mass="30166">MDGQHFGPAARSCLLVSLLQIQNASLAFGERTLWSELSLSVEPGEFVALIGANGSGKSMLLKTIIGSHQLTGGSISFFGEPAGKNNHLLGYVPQHRASDQGLPLLVKDAVRFGLDGHKFGFTGERKAAEKVAAALAEVDATDLADKRVGSLSGGEMQRVRVAQAIISQPKLLLADEPLSALDLNHQQRISELINEQRKRLDSAVIFVAHDLNPIIDYVDRVIYLAQGKHSIGTTDEVMRSDVLSKLYGTEIDVVRNQGRIVVLGAHDHQHHDEEEWK</sequence>
<dbReference type="InterPro" id="IPR003439">
    <property type="entry name" value="ABC_transporter-like_ATP-bd"/>
</dbReference>
<dbReference type="GO" id="GO:0005524">
    <property type="term" value="F:ATP binding"/>
    <property type="evidence" value="ECO:0007669"/>
    <property type="project" value="UniProtKB-KW"/>
</dbReference>
<keyword evidence="4" id="KW-0067">ATP-binding</keyword>
<dbReference type="InterPro" id="IPR017871">
    <property type="entry name" value="ABC_transporter-like_CS"/>
</dbReference>
<keyword evidence="2" id="KW-0813">Transport</keyword>